<proteinExistence type="predicted"/>
<evidence type="ECO:0000313" key="1">
    <source>
        <dbReference type="EMBL" id="WXB13766.1"/>
    </source>
</evidence>
<dbReference type="EMBL" id="CP089984">
    <property type="protein sequence ID" value="WXB13766.1"/>
    <property type="molecule type" value="Genomic_DNA"/>
</dbReference>
<organism evidence="1 2">
    <name type="scientific">Pendulispora albinea</name>
    <dbReference type="NCBI Taxonomy" id="2741071"/>
    <lineage>
        <taxon>Bacteria</taxon>
        <taxon>Pseudomonadati</taxon>
        <taxon>Myxococcota</taxon>
        <taxon>Myxococcia</taxon>
        <taxon>Myxococcales</taxon>
        <taxon>Sorangiineae</taxon>
        <taxon>Pendulisporaceae</taxon>
        <taxon>Pendulispora</taxon>
    </lineage>
</organism>
<dbReference type="RefSeq" id="WP_394823381.1">
    <property type="nucleotide sequence ID" value="NZ_CP089984.1"/>
</dbReference>
<dbReference type="Proteomes" id="UP001370348">
    <property type="component" value="Chromosome"/>
</dbReference>
<sequence>MQTALSPSCAVQTEVEVAAEVQAIDAWIEPDPSRSALRAQAGLLGAMADVPCLFEPYHDTPGVAAIRDCLQKQLALHARQRRESRREQTVQPSFPLLWVVSTGRPEAVLSGYELRALVGWPTGCYTAAPALGLQLIVVRELPRTRETLLVRLMGAGDVLRHAIADLRVLPVDAWEREVALPALTVFRLTPMDPEDQTSIEREVAMDVMKLFNEMRKRDVESARIDASGDEHAIRLDELARLFAKKLGRALAEEELATLRERLDQFGWSYIEDAILELDRAALGKWFGASM</sequence>
<name>A0ABZ2LXB9_9BACT</name>
<gene>
    <name evidence="1" type="ORF">LZC94_38765</name>
</gene>
<accession>A0ABZ2LXB9</accession>
<reference evidence="1 2" key="1">
    <citation type="submission" date="2021-12" db="EMBL/GenBank/DDBJ databases">
        <title>Discovery of the Pendulisporaceae a myxobacterial family with distinct sporulation behavior and unique specialized metabolism.</title>
        <authorList>
            <person name="Garcia R."/>
            <person name="Popoff A."/>
            <person name="Bader C.D."/>
            <person name="Loehr J."/>
            <person name="Walesch S."/>
            <person name="Walt C."/>
            <person name="Boldt J."/>
            <person name="Bunk B."/>
            <person name="Haeckl F.J.F.P.J."/>
            <person name="Gunesch A.P."/>
            <person name="Birkelbach J."/>
            <person name="Nuebel U."/>
            <person name="Pietschmann T."/>
            <person name="Bach T."/>
            <person name="Mueller R."/>
        </authorList>
    </citation>
    <scope>NUCLEOTIDE SEQUENCE [LARGE SCALE GENOMIC DNA]</scope>
    <source>
        <strain evidence="1 2">MSr11954</strain>
    </source>
</reference>
<evidence type="ECO:0000313" key="2">
    <source>
        <dbReference type="Proteomes" id="UP001370348"/>
    </source>
</evidence>
<protein>
    <submittedName>
        <fullName evidence="1">Uncharacterized protein</fullName>
    </submittedName>
</protein>
<keyword evidence="2" id="KW-1185">Reference proteome</keyword>